<reference evidence="2" key="1">
    <citation type="submission" date="2024-02" db="EMBL/GenBank/DDBJ databases">
        <authorList>
            <consortium name="ELIXIR-Norway"/>
            <consortium name="Elixir Norway"/>
        </authorList>
    </citation>
    <scope>NUCLEOTIDE SEQUENCE</scope>
</reference>
<organism evidence="2 3">
    <name type="scientific">Sphagnum troendelagicum</name>
    <dbReference type="NCBI Taxonomy" id="128251"/>
    <lineage>
        <taxon>Eukaryota</taxon>
        <taxon>Viridiplantae</taxon>
        <taxon>Streptophyta</taxon>
        <taxon>Embryophyta</taxon>
        <taxon>Bryophyta</taxon>
        <taxon>Sphagnophytina</taxon>
        <taxon>Sphagnopsida</taxon>
        <taxon>Sphagnales</taxon>
        <taxon>Sphagnaceae</taxon>
        <taxon>Sphagnum</taxon>
    </lineage>
</organism>
<dbReference type="InterPro" id="IPR040610">
    <property type="entry name" value="SNRNP25_ubiquitin"/>
</dbReference>
<dbReference type="Pfam" id="PF18036">
    <property type="entry name" value="Ubiquitin_4"/>
    <property type="match status" value="1"/>
</dbReference>
<dbReference type="InterPro" id="IPR029071">
    <property type="entry name" value="Ubiquitin-like_domsf"/>
</dbReference>
<keyword evidence="3" id="KW-1185">Reference proteome</keyword>
<dbReference type="PANTHER" id="PTHR14942">
    <property type="entry name" value="U11/U12 SMALL NUCLEAR RIBONUCLEOPROTEIN 25 KDA PROTEIN"/>
    <property type="match status" value="1"/>
</dbReference>
<feature type="domain" description="SNRNP25 ubiquitin-like" evidence="1">
    <location>
        <begin position="53"/>
        <end position="139"/>
    </location>
</feature>
<dbReference type="Proteomes" id="UP001497512">
    <property type="component" value="Chromosome 4"/>
</dbReference>
<accession>A0ABP0UIV8</accession>
<evidence type="ECO:0000313" key="2">
    <source>
        <dbReference type="EMBL" id="CAK9222785.1"/>
    </source>
</evidence>
<dbReference type="CDD" id="cd17058">
    <property type="entry name" value="Ubl_SNRNP25"/>
    <property type="match status" value="1"/>
</dbReference>
<sequence length="163" mass="18897">MGLRKGNLRTHFKRRSQFEPLASTLMDGPLLHNVPNHSELESLVMETTAGDVKLCILKLDGSCFEVTVPRNARVRDLKQAVMKYVNLSQQNKTDDGHISWKHVWGSFCLCYEDAKLIEDSAHLQSLGIKNNEQLRFEHHVSSREVRYHSPAQKRRFYHGLWKI</sequence>
<proteinExistence type="predicted"/>
<protein>
    <recommendedName>
        <fullName evidence="1">SNRNP25 ubiquitin-like domain-containing protein</fullName>
    </recommendedName>
</protein>
<evidence type="ECO:0000259" key="1">
    <source>
        <dbReference type="Pfam" id="PF18036"/>
    </source>
</evidence>
<name>A0ABP0UIV8_9BRYO</name>
<dbReference type="EMBL" id="OZ019896">
    <property type="protein sequence ID" value="CAK9222785.1"/>
    <property type="molecule type" value="Genomic_DNA"/>
</dbReference>
<dbReference type="PANTHER" id="PTHR14942:SF0">
    <property type="entry name" value="U11_U12 SMALL NUCLEAR RIBONUCLEOPROTEIN 25 KDA PROTEIN"/>
    <property type="match status" value="1"/>
</dbReference>
<dbReference type="SUPFAM" id="SSF54236">
    <property type="entry name" value="Ubiquitin-like"/>
    <property type="match status" value="1"/>
</dbReference>
<dbReference type="InterPro" id="IPR039690">
    <property type="entry name" value="SNRNP25"/>
</dbReference>
<gene>
    <name evidence="2" type="ORF">CSSPTR1EN2_LOCUS16404</name>
</gene>
<dbReference type="Gene3D" id="3.10.20.90">
    <property type="entry name" value="Phosphatidylinositol 3-kinase Catalytic Subunit, Chain A, domain 1"/>
    <property type="match status" value="1"/>
</dbReference>
<evidence type="ECO:0000313" key="3">
    <source>
        <dbReference type="Proteomes" id="UP001497512"/>
    </source>
</evidence>